<dbReference type="InterPro" id="IPR000014">
    <property type="entry name" value="PAS"/>
</dbReference>
<evidence type="ECO:0000259" key="1">
    <source>
        <dbReference type="PROSITE" id="PS50112"/>
    </source>
</evidence>
<dbReference type="InterPro" id="IPR000160">
    <property type="entry name" value="GGDEF_dom"/>
</dbReference>
<dbReference type="RefSeq" id="WP_307688240.1">
    <property type="nucleotide sequence ID" value="NZ_JAUSRO010000002.1"/>
</dbReference>
<sequence length="1259" mass="139683">MKAAPKRDNESESLAALRALDVLDSAAEAEFEALAQAASLVCGKPIALVCLIDSERQWFKANIGLAGLTETPRSLSFCAHAVLGDDLLEVMDATLDLRFFDHPWVTGAQQIRFYAGAPLRLSNGTRIGTLCVFDRVPGRLDDRQRTTLRQLAVAVARALEGRWALRHARRDMRAAEHAALLMQHSADAVIGVSALGLIERWNPAAEHMFGYTATTALGEPLRMLVPAGEQAQEAHAFRSLREGGPQHYESVRLHMDRSLVDVALTLVPEFDDDGELASATQFLRDIGAQKAAAAQLARHEADLRLVVDNVPSMMAYWDRNLRCRFANRQYENWFGVEAGSLVGMHLRDLQGPDWFQEQLPHIEAVLRGAARTEERSMTAPDGAVRYGLSHYAPDLFAGGVAGFLMQVSDISDHKRIEADLRDEMDSRERIHELLRQSAMALDKAQELGQIGSWEWQVGVDVTSWSPQLYRLFGCDPTLPPPGAGRRARYYVAESWRRLRRAIDISVRFGASFSVELEIVRVDGEHRWIDGRGEAVRDASGDVWLVHGTAQDITQHKCAERELKRSQDFLERTGALAGVGGWELDLHDGSVRWSPEVCRIHGMRRGYQPTLEQSLAFFTPEARPIIEAAMGLAIAECTGFDVELEMVRRDGATRWVHVVGTVDLVDGVAARLAGAFQDVTERRALMAELGEQHELLRVTLQSIGDAVITTHADGAVAWLNPVAERMTGWLVGEAMGRPLEQVFHIVHAETRMPAEVPVRACMLEKRVLGLARNTMLISRNGLEFGIEDSASPILNEQGELLGAVLVFHDVTEQRRLSGEMTFRATHDALTGLINRSEFEARLQRTLDSAHEDHREHALMFIDLDQFKLVNDACGHAAGDQLLQQVAKLLSETVRSRDTLARLGGDEFAVILEHCTSEQAGRAAQQICDRMDDYRFAHDGRRFRIGASIGLVPVDRRWASTASLLQAADTSCYAAKEAGRNRCHTWFDTDAAMHERHGEMQWASRLELALDENRFALYAQRIFMIDDAPQGLHAEVLLRMVETDGTLIQPGSFLPAAERFNLSSRIDRWVLRRSIDLLAALPTHGHIDSLCINLSGRSIGDRAFHRQATQMLRDAGSAVCRCICLEITETAAITNLADASLFIEQVHALGVRIALDDFGAGASSFGYLKSLAVDVLKIDGQFVKDILDDPLDSAAVRCFIDVAQIVGVKTVAEYVDNKEVLLKLREMGADFAQGFLLHRPEPIEAVLRPENVLRSMVVAPE</sequence>
<dbReference type="InterPro" id="IPR001633">
    <property type="entry name" value="EAL_dom"/>
</dbReference>
<dbReference type="Gene3D" id="3.30.450.40">
    <property type="match status" value="1"/>
</dbReference>
<dbReference type="CDD" id="cd00130">
    <property type="entry name" value="PAS"/>
    <property type="match status" value="3"/>
</dbReference>
<proteinExistence type="predicted"/>
<dbReference type="SUPFAM" id="SSF55073">
    <property type="entry name" value="Nucleotide cyclase"/>
    <property type="match status" value="1"/>
</dbReference>
<dbReference type="PROSITE" id="PS50112">
    <property type="entry name" value="PAS"/>
    <property type="match status" value="2"/>
</dbReference>
<dbReference type="SMART" id="SM00267">
    <property type="entry name" value="GGDEF"/>
    <property type="match status" value="1"/>
</dbReference>
<protein>
    <submittedName>
        <fullName evidence="5">Diguanylate cyclase (GGDEF)-like protein/PAS domain S-box-containing protein</fullName>
    </submittedName>
</protein>
<dbReference type="InterPro" id="IPR029016">
    <property type="entry name" value="GAF-like_dom_sf"/>
</dbReference>
<dbReference type="Gene3D" id="3.20.20.450">
    <property type="entry name" value="EAL domain"/>
    <property type="match status" value="1"/>
</dbReference>
<evidence type="ECO:0000259" key="3">
    <source>
        <dbReference type="PROSITE" id="PS50883"/>
    </source>
</evidence>
<dbReference type="SUPFAM" id="SSF141868">
    <property type="entry name" value="EAL domain-like"/>
    <property type="match status" value="1"/>
</dbReference>
<dbReference type="InterPro" id="IPR035919">
    <property type="entry name" value="EAL_sf"/>
</dbReference>
<dbReference type="InterPro" id="IPR013656">
    <property type="entry name" value="PAS_4"/>
</dbReference>
<evidence type="ECO:0000259" key="4">
    <source>
        <dbReference type="PROSITE" id="PS50887"/>
    </source>
</evidence>
<feature type="domain" description="PAS" evidence="1">
    <location>
        <begin position="174"/>
        <end position="243"/>
    </location>
</feature>
<feature type="domain" description="PAC" evidence="2">
    <location>
        <begin position="769"/>
        <end position="821"/>
    </location>
</feature>
<dbReference type="PANTHER" id="PTHR44757">
    <property type="entry name" value="DIGUANYLATE CYCLASE DGCP"/>
    <property type="match status" value="1"/>
</dbReference>
<dbReference type="Pfam" id="PF08447">
    <property type="entry name" value="PAS_3"/>
    <property type="match status" value="2"/>
</dbReference>
<dbReference type="PANTHER" id="PTHR44757:SF4">
    <property type="entry name" value="DIGUANYLATE CYCLASE DGCE-RELATED"/>
    <property type="match status" value="1"/>
</dbReference>
<dbReference type="InterPro" id="IPR013655">
    <property type="entry name" value="PAS_fold_3"/>
</dbReference>
<dbReference type="PROSITE" id="PS50113">
    <property type="entry name" value="PAC"/>
    <property type="match status" value="5"/>
</dbReference>
<evidence type="ECO:0000313" key="6">
    <source>
        <dbReference type="Proteomes" id="UP001226867"/>
    </source>
</evidence>
<dbReference type="Proteomes" id="UP001226867">
    <property type="component" value="Unassembled WGS sequence"/>
</dbReference>
<dbReference type="EMBL" id="JAUSRO010000002">
    <property type="protein sequence ID" value="MDP9898423.1"/>
    <property type="molecule type" value="Genomic_DNA"/>
</dbReference>
<dbReference type="InterPro" id="IPR001610">
    <property type="entry name" value="PAC"/>
</dbReference>
<dbReference type="NCBIfam" id="TIGR00254">
    <property type="entry name" value="GGDEF"/>
    <property type="match status" value="1"/>
</dbReference>
<dbReference type="SUPFAM" id="SSF55785">
    <property type="entry name" value="PYP-like sensor domain (PAS domain)"/>
    <property type="match status" value="5"/>
</dbReference>
<dbReference type="SMART" id="SM00091">
    <property type="entry name" value="PAS"/>
    <property type="match status" value="3"/>
</dbReference>
<dbReference type="PROSITE" id="PS50883">
    <property type="entry name" value="EAL"/>
    <property type="match status" value="1"/>
</dbReference>
<dbReference type="Pfam" id="PF08448">
    <property type="entry name" value="PAS_4"/>
    <property type="match status" value="2"/>
</dbReference>
<feature type="domain" description="GGDEF" evidence="4">
    <location>
        <begin position="853"/>
        <end position="986"/>
    </location>
</feature>
<dbReference type="Pfam" id="PF00989">
    <property type="entry name" value="PAS"/>
    <property type="match status" value="1"/>
</dbReference>
<dbReference type="Pfam" id="PF00990">
    <property type="entry name" value="GGDEF"/>
    <property type="match status" value="1"/>
</dbReference>
<dbReference type="CDD" id="cd01948">
    <property type="entry name" value="EAL"/>
    <property type="match status" value="1"/>
</dbReference>
<feature type="domain" description="EAL" evidence="3">
    <location>
        <begin position="997"/>
        <end position="1252"/>
    </location>
</feature>
<dbReference type="InterPro" id="IPR000700">
    <property type="entry name" value="PAS-assoc_C"/>
</dbReference>
<accession>A0ABT9S247</accession>
<dbReference type="SUPFAM" id="SSF55781">
    <property type="entry name" value="GAF domain-like"/>
    <property type="match status" value="1"/>
</dbReference>
<dbReference type="CDD" id="cd01949">
    <property type="entry name" value="GGDEF"/>
    <property type="match status" value="1"/>
</dbReference>
<feature type="domain" description="PAC" evidence="2">
    <location>
        <begin position="639"/>
        <end position="690"/>
    </location>
</feature>
<evidence type="ECO:0000313" key="5">
    <source>
        <dbReference type="EMBL" id="MDP9898423.1"/>
    </source>
</evidence>
<feature type="domain" description="PAC" evidence="2">
    <location>
        <begin position="512"/>
        <end position="564"/>
    </location>
</feature>
<dbReference type="InterPro" id="IPR035965">
    <property type="entry name" value="PAS-like_dom_sf"/>
</dbReference>
<evidence type="ECO:0000259" key="2">
    <source>
        <dbReference type="PROSITE" id="PS50113"/>
    </source>
</evidence>
<dbReference type="SMART" id="SM00052">
    <property type="entry name" value="EAL"/>
    <property type="match status" value="1"/>
</dbReference>
<dbReference type="NCBIfam" id="TIGR00229">
    <property type="entry name" value="sensory_box"/>
    <property type="match status" value="3"/>
</dbReference>
<name>A0ABT9S247_9BURK</name>
<dbReference type="InterPro" id="IPR029787">
    <property type="entry name" value="Nucleotide_cyclase"/>
</dbReference>
<dbReference type="SMART" id="SM00086">
    <property type="entry name" value="PAC"/>
    <property type="match status" value="5"/>
</dbReference>
<feature type="domain" description="PAS" evidence="1">
    <location>
        <begin position="691"/>
        <end position="750"/>
    </location>
</feature>
<dbReference type="InterPro" id="IPR043128">
    <property type="entry name" value="Rev_trsase/Diguanyl_cyclase"/>
</dbReference>
<feature type="domain" description="PAC" evidence="2">
    <location>
        <begin position="371"/>
        <end position="422"/>
    </location>
</feature>
<dbReference type="PROSITE" id="PS50887">
    <property type="entry name" value="GGDEF"/>
    <property type="match status" value="1"/>
</dbReference>
<reference evidence="5 6" key="1">
    <citation type="submission" date="2023-07" db="EMBL/GenBank/DDBJ databases">
        <title>Sorghum-associated microbial communities from plants grown in Nebraska, USA.</title>
        <authorList>
            <person name="Schachtman D."/>
        </authorList>
    </citation>
    <scope>NUCLEOTIDE SEQUENCE [LARGE SCALE GENOMIC DNA]</scope>
    <source>
        <strain evidence="5 6">DS1607</strain>
    </source>
</reference>
<feature type="domain" description="PAC" evidence="2">
    <location>
        <begin position="246"/>
        <end position="298"/>
    </location>
</feature>
<dbReference type="Gene3D" id="2.10.70.100">
    <property type="match status" value="2"/>
</dbReference>
<comment type="caution">
    <text evidence="5">The sequence shown here is derived from an EMBL/GenBank/DDBJ whole genome shotgun (WGS) entry which is preliminary data.</text>
</comment>
<keyword evidence="6" id="KW-1185">Reference proteome</keyword>
<dbReference type="Pfam" id="PF00563">
    <property type="entry name" value="EAL"/>
    <property type="match status" value="1"/>
</dbReference>
<organism evidence="5 6">
    <name type="scientific">Variovorax ginsengisoli</name>
    <dbReference type="NCBI Taxonomy" id="363844"/>
    <lineage>
        <taxon>Bacteria</taxon>
        <taxon>Pseudomonadati</taxon>
        <taxon>Pseudomonadota</taxon>
        <taxon>Betaproteobacteria</taxon>
        <taxon>Burkholderiales</taxon>
        <taxon>Comamonadaceae</taxon>
        <taxon>Variovorax</taxon>
    </lineage>
</organism>
<dbReference type="InterPro" id="IPR052155">
    <property type="entry name" value="Biofilm_reg_signaling"/>
</dbReference>
<dbReference type="InterPro" id="IPR013767">
    <property type="entry name" value="PAS_fold"/>
</dbReference>
<dbReference type="Gene3D" id="3.30.70.270">
    <property type="match status" value="1"/>
</dbReference>
<gene>
    <name evidence="5" type="ORF">J2W36_000658</name>
</gene>
<dbReference type="Gene3D" id="3.30.450.20">
    <property type="entry name" value="PAS domain"/>
    <property type="match status" value="5"/>
</dbReference>